<evidence type="ECO:0000313" key="1">
    <source>
        <dbReference type="EMBL" id="TQL87209.1"/>
    </source>
</evidence>
<proteinExistence type="predicted"/>
<dbReference type="Proteomes" id="UP000317209">
    <property type="component" value="Unassembled WGS sequence"/>
</dbReference>
<gene>
    <name evidence="1" type="ORF">FB560_2876</name>
</gene>
<name>A0A543BQV2_9MICO</name>
<protein>
    <recommendedName>
        <fullName evidence="3">Tail tube protein</fullName>
    </recommendedName>
</protein>
<evidence type="ECO:0008006" key="3">
    <source>
        <dbReference type="Google" id="ProtNLM"/>
    </source>
</evidence>
<reference evidence="1 2" key="1">
    <citation type="submission" date="2019-06" db="EMBL/GenBank/DDBJ databases">
        <title>Sequencing the genomes of 1000 actinobacteria strains.</title>
        <authorList>
            <person name="Klenk H.-P."/>
        </authorList>
    </citation>
    <scope>NUCLEOTIDE SEQUENCE [LARGE SCALE GENOMIC DNA]</scope>
    <source>
        <strain evidence="1 2">DSM 20169</strain>
    </source>
</reference>
<dbReference type="RefSeq" id="WP_141872987.1">
    <property type="nucleotide sequence ID" value="NZ_VFOX01000001.1"/>
</dbReference>
<accession>A0A543BQV2</accession>
<comment type="caution">
    <text evidence="1">The sequence shown here is derived from an EMBL/GenBank/DDBJ whole genome shotgun (WGS) entry which is preliminary data.</text>
</comment>
<dbReference type="AlphaFoldDB" id="A0A543BQV2"/>
<organism evidence="1 2">
    <name type="scientific">Microbacterium saperdae</name>
    <dbReference type="NCBI Taxonomy" id="69368"/>
    <lineage>
        <taxon>Bacteria</taxon>
        <taxon>Bacillati</taxon>
        <taxon>Actinomycetota</taxon>
        <taxon>Actinomycetes</taxon>
        <taxon>Micrococcales</taxon>
        <taxon>Microbacteriaceae</taxon>
        <taxon>Microbacterium</taxon>
    </lineage>
</organism>
<dbReference type="OrthoDB" id="3239878at2"/>
<dbReference type="EMBL" id="VFOX01000001">
    <property type="protein sequence ID" value="TQL87209.1"/>
    <property type="molecule type" value="Genomic_DNA"/>
</dbReference>
<sequence>MPDAQGNDLGAVFVPVTGFLGYAPAGTAVPSSLELSNPAFVLPVAVKKVGLIKQDGGFEWTGEPSGDAIEFWQDGYKLPSGLVEATLAVTLAQTDPIVRELIWGKAPDANGVIDVELASNINTYFLVTEEVAKNGVIRRRVSPNCTVQTVKEDKSERGTVQGYAVTFNTQRSAAIGNAHFREAIILADAEPPEEG</sequence>
<evidence type="ECO:0000313" key="2">
    <source>
        <dbReference type="Proteomes" id="UP000317209"/>
    </source>
</evidence>
<keyword evidence="2" id="KW-1185">Reference proteome</keyword>